<accession>A0A650EJK0</accession>
<dbReference type="GO" id="GO:0016787">
    <property type="term" value="F:hydrolase activity"/>
    <property type="evidence" value="ECO:0007669"/>
    <property type="project" value="UniProtKB-KW"/>
</dbReference>
<evidence type="ECO:0000256" key="7">
    <source>
        <dbReference type="ARBA" id="ARBA00047989"/>
    </source>
</evidence>
<name>A0A650EJK0_9HELI</name>
<evidence type="ECO:0000256" key="5">
    <source>
        <dbReference type="ARBA" id="ARBA00022801"/>
    </source>
</evidence>
<dbReference type="NCBIfam" id="TIGR00726">
    <property type="entry name" value="peptidoglycan editing factor PgeF"/>
    <property type="match status" value="1"/>
</dbReference>
<keyword evidence="6" id="KW-0862">Zinc</keyword>
<dbReference type="AlphaFoldDB" id="A0A650EJK0"/>
<dbReference type="CDD" id="cd16833">
    <property type="entry name" value="YfiH"/>
    <property type="match status" value="1"/>
</dbReference>
<comment type="catalytic activity">
    <reaction evidence="7">
        <text>adenosine + H2O + H(+) = inosine + NH4(+)</text>
        <dbReference type="Rhea" id="RHEA:24408"/>
        <dbReference type="ChEBI" id="CHEBI:15377"/>
        <dbReference type="ChEBI" id="CHEBI:15378"/>
        <dbReference type="ChEBI" id="CHEBI:16335"/>
        <dbReference type="ChEBI" id="CHEBI:17596"/>
        <dbReference type="ChEBI" id="CHEBI:28938"/>
        <dbReference type="EC" id="3.5.4.4"/>
    </reaction>
    <physiologicalReaction direction="left-to-right" evidence="7">
        <dbReference type="Rhea" id="RHEA:24409"/>
    </physiologicalReaction>
</comment>
<reference evidence="11" key="1">
    <citation type="journal article" date="2020" name="J. ISSAAS">
        <title>Lactobacilli and other gastrointestinal microbiota of Peromyscus leucopus, reservoir host for agents of Lyme disease and other zoonoses in North America.</title>
        <authorList>
            <person name="Milovic A."/>
            <person name="Bassam K."/>
            <person name="Shao H."/>
            <person name="Chatzistamou I."/>
            <person name="Tufts D.M."/>
            <person name="Diuk-Wasser M."/>
            <person name="Barbour A.G."/>
        </authorList>
    </citation>
    <scope>NUCLEOTIDE SEQUENCE</scope>
    <source>
        <strain evidence="11">LL4</strain>
    </source>
</reference>
<sequence length="263" mass="29680">MFVYQSSESLTFANQPVFFAVTDRFGGVSNKPFDTLNLAYHVNDDKTLVDINRKRVLQEISLYSQSRSPLTSLYYLTQIHSNRSIVLDQMLAESLPHADSIHLGEADAIITALPQRLCMVMVADCNPILLYDTFHHILAVVHAGRLGVFEEIIPHTLEQMSALYHTQAKDILIYIGPSIRACCYEVGEDVKKEAFKKGFGAMIDDTSRLDLIACLKQQYKQLGVADAQVEIDPRCSCCSPMLYSYRRESHTGRFALIAMLQQH</sequence>
<protein>
    <recommendedName>
        <fullName evidence="10">Purine nucleoside phosphorylase</fullName>
    </recommendedName>
</protein>
<evidence type="ECO:0000313" key="11">
    <source>
        <dbReference type="EMBL" id="QGT49910.1"/>
    </source>
</evidence>
<dbReference type="EMBL" id="MN577567">
    <property type="protein sequence ID" value="QGT49910.1"/>
    <property type="molecule type" value="Genomic_DNA"/>
</dbReference>
<evidence type="ECO:0000256" key="2">
    <source>
        <dbReference type="ARBA" id="ARBA00007353"/>
    </source>
</evidence>
<gene>
    <name evidence="11" type="ORF">Helico4rc_0290</name>
</gene>
<comment type="catalytic activity">
    <reaction evidence="9">
        <text>S-methyl-5'-thioadenosine + phosphate = 5-(methylsulfanyl)-alpha-D-ribose 1-phosphate + adenine</text>
        <dbReference type="Rhea" id="RHEA:11852"/>
        <dbReference type="ChEBI" id="CHEBI:16708"/>
        <dbReference type="ChEBI" id="CHEBI:17509"/>
        <dbReference type="ChEBI" id="CHEBI:43474"/>
        <dbReference type="ChEBI" id="CHEBI:58533"/>
        <dbReference type="EC" id="2.4.2.28"/>
    </reaction>
    <physiologicalReaction direction="left-to-right" evidence="9">
        <dbReference type="Rhea" id="RHEA:11853"/>
    </physiologicalReaction>
</comment>
<comment type="catalytic activity">
    <reaction evidence="8">
        <text>adenosine + phosphate = alpha-D-ribose 1-phosphate + adenine</text>
        <dbReference type="Rhea" id="RHEA:27642"/>
        <dbReference type="ChEBI" id="CHEBI:16335"/>
        <dbReference type="ChEBI" id="CHEBI:16708"/>
        <dbReference type="ChEBI" id="CHEBI:43474"/>
        <dbReference type="ChEBI" id="CHEBI:57720"/>
        <dbReference type="EC" id="2.4.2.1"/>
    </reaction>
    <physiologicalReaction direction="left-to-right" evidence="8">
        <dbReference type="Rhea" id="RHEA:27643"/>
    </physiologicalReaction>
</comment>
<organism evidence="11">
    <name type="scientific">uncultured Helicobacter sp</name>
    <dbReference type="NCBI Taxonomy" id="175537"/>
    <lineage>
        <taxon>Bacteria</taxon>
        <taxon>Pseudomonadati</taxon>
        <taxon>Campylobacterota</taxon>
        <taxon>Epsilonproteobacteria</taxon>
        <taxon>Campylobacterales</taxon>
        <taxon>Helicobacteraceae</taxon>
        <taxon>Helicobacter</taxon>
        <taxon>environmental samples</taxon>
    </lineage>
</organism>
<dbReference type="PANTHER" id="PTHR30616">
    <property type="entry name" value="UNCHARACTERIZED PROTEIN YFIH"/>
    <property type="match status" value="1"/>
</dbReference>
<dbReference type="Pfam" id="PF02578">
    <property type="entry name" value="Cu-oxidase_4"/>
    <property type="match status" value="1"/>
</dbReference>
<dbReference type="SUPFAM" id="SSF64438">
    <property type="entry name" value="CNF1/YfiH-like putative cysteine hydrolases"/>
    <property type="match status" value="1"/>
</dbReference>
<dbReference type="InterPro" id="IPR011324">
    <property type="entry name" value="Cytotoxic_necrot_fac-like_cat"/>
</dbReference>
<comment type="similarity">
    <text evidence="2 10">Belongs to the purine nucleoside phosphorylase YfiH/LACC1 family.</text>
</comment>
<dbReference type="InterPro" id="IPR038371">
    <property type="entry name" value="Cu_polyphenol_OxRdtase_sf"/>
</dbReference>
<evidence type="ECO:0000256" key="4">
    <source>
        <dbReference type="ARBA" id="ARBA00022723"/>
    </source>
</evidence>
<keyword evidence="4" id="KW-0479">Metal-binding</keyword>
<evidence type="ECO:0000256" key="9">
    <source>
        <dbReference type="ARBA" id="ARBA00049893"/>
    </source>
</evidence>
<evidence type="ECO:0000256" key="10">
    <source>
        <dbReference type="RuleBase" id="RU361274"/>
    </source>
</evidence>
<evidence type="ECO:0000256" key="8">
    <source>
        <dbReference type="ARBA" id="ARBA00048968"/>
    </source>
</evidence>
<dbReference type="InterPro" id="IPR003730">
    <property type="entry name" value="Cu_polyphenol_OxRdtase"/>
</dbReference>
<evidence type="ECO:0000256" key="1">
    <source>
        <dbReference type="ARBA" id="ARBA00000553"/>
    </source>
</evidence>
<comment type="catalytic activity">
    <reaction evidence="1">
        <text>inosine + phosphate = alpha-D-ribose 1-phosphate + hypoxanthine</text>
        <dbReference type="Rhea" id="RHEA:27646"/>
        <dbReference type="ChEBI" id="CHEBI:17368"/>
        <dbReference type="ChEBI" id="CHEBI:17596"/>
        <dbReference type="ChEBI" id="CHEBI:43474"/>
        <dbReference type="ChEBI" id="CHEBI:57720"/>
        <dbReference type="EC" id="2.4.2.1"/>
    </reaction>
    <physiologicalReaction direction="left-to-right" evidence="1">
        <dbReference type="Rhea" id="RHEA:27647"/>
    </physiologicalReaction>
</comment>
<dbReference type="PANTHER" id="PTHR30616:SF2">
    <property type="entry name" value="PURINE NUCLEOSIDE PHOSPHORYLASE LACC1"/>
    <property type="match status" value="1"/>
</dbReference>
<dbReference type="GO" id="GO:0017061">
    <property type="term" value="F:S-methyl-5-thioadenosine phosphorylase activity"/>
    <property type="evidence" value="ECO:0007669"/>
    <property type="project" value="UniProtKB-EC"/>
</dbReference>
<keyword evidence="5" id="KW-0378">Hydrolase</keyword>
<dbReference type="GO" id="GO:0005507">
    <property type="term" value="F:copper ion binding"/>
    <property type="evidence" value="ECO:0007669"/>
    <property type="project" value="TreeGrafter"/>
</dbReference>
<evidence type="ECO:0000256" key="3">
    <source>
        <dbReference type="ARBA" id="ARBA00022679"/>
    </source>
</evidence>
<keyword evidence="3" id="KW-0808">Transferase</keyword>
<evidence type="ECO:0000256" key="6">
    <source>
        <dbReference type="ARBA" id="ARBA00022833"/>
    </source>
</evidence>
<dbReference type="Gene3D" id="3.60.140.10">
    <property type="entry name" value="CNF1/YfiH-like putative cysteine hydrolases"/>
    <property type="match status" value="1"/>
</dbReference>
<proteinExistence type="inferred from homology"/>